<keyword evidence="5" id="KW-1185">Reference proteome</keyword>
<dbReference type="RefSeq" id="WP_141915228.1">
    <property type="nucleotide sequence ID" value="NZ_BAAAYS010000013.1"/>
</dbReference>
<gene>
    <name evidence="4" type="ORF">FB466_0266</name>
</gene>
<protein>
    <submittedName>
        <fullName evidence="4">Carbonic anhydrase</fullName>
    </submittedName>
</protein>
<dbReference type="Pfam" id="PF00194">
    <property type="entry name" value="Carb_anhydrase"/>
    <property type="match status" value="1"/>
</dbReference>
<sequence>MKNNVVPILAVSALALILSGCATTDSATPTTAPASSASAASWSYTGDDGPDHWGAVADTCSTSAAQSPIDIEKDALVATPTGAPEVHYQATAFEVENNGHTIEAVPEDLTHNYVVLEGTKYFLQQFHLHTTSEHTINGESSDLELHLVNKSEDGQIAVLGVLFNTGAANSTLTELFDSMPTEVTEEENLVKLSEEINPADLLPAGSEVVQYEGSLTTPPCTEGVRWNVFETVGEISADQLAAFQEIFPSNHRPTQDVNDREETETPAL</sequence>
<dbReference type="InterPro" id="IPR023561">
    <property type="entry name" value="Carbonic_anhydrase_a-class"/>
</dbReference>
<dbReference type="CDD" id="cd03124">
    <property type="entry name" value="alpha_CA_prokaryotic_like"/>
    <property type="match status" value="1"/>
</dbReference>
<dbReference type="InterPro" id="IPR001148">
    <property type="entry name" value="CA_dom"/>
</dbReference>
<proteinExistence type="predicted"/>
<evidence type="ECO:0000313" key="5">
    <source>
        <dbReference type="Proteomes" id="UP000318331"/>
    </source>
</evidence>
<reference evidence="4 5" key="1">
    <citation type="submission" date="2019-06" db="EMBL/GenBank/DDBJ databases">
        <title>Sequencing the genomes of 1000 actinobacteria strains.</title>
        <authorList>
            <person name="Klenk H.-P."/>
        </authorList>
    </citation>
    <scope>NUCLEOTIDE SEQUENCE [LARGE SCALE GENOMIC DNA]</scope>
    <source>
        <strain evidence="4 5">DSM 18031</strain>
    </source>
</reference>
<dbReference type="OrthoDB" id="5327615at2"/>
<dbReference type="SUPFAM" id="SSF51069">
    <property type="entry name" value="Carbonic anhydrase"/>
    <property type="match status" value="1"/>
</dbReference>
<dbReference type="PANTHER" id="PTHR18952:SF208">
    <property type="entry name" value="CARBONIC ANHYDRASE XA-RELATED"/>
    <property type="match status" value="1"/>
</dbReference>
<name>A0A543I4H5_9MICO</name>
<evidence type="ECO:0000256" key="1">
    <source>
        <dbReference type="SAM" id="MobiDB-lite"/>
    </source>
</evidence>
<dbReference type="InterPro" id="IPR041891">
    <property type="entry name" value="Alpha_CA_prokaryot-like"/>
</dbReference>
<dbReference type="GO" id="GO:0006730">
    <property type="term" value="P:one-carbon metabolic process"/>
    <property type="evidence" value="ECO:0007669"/>
    <property type="project" value="TreeGrafter"/>
</dbReference>
<feature type="signal peptide" evidence="2">
    <location>
        <begin position="1"/>
        <end position="27"/>
    </location>
</feature>
<dbReference type="PROSITE" id="PS51257">
    <property type="entry name" value="PROKAR_LIPOPROTEIN"/>
    <property type="match status" value="1"/>
</dbReference>
<dbReference type="EMBL" id="VFPN01000001">
    <property type="protein sequence ID" value="TQM65464.1"/>
    <property type="molecule type" value="Genomic_DNA"/>
</dbReference>
<dbReference type="PROSITE" id="PS51144">
    <property type="entry name" value="ALPHA_CA_2"/>
    <property type="match status" value="1"/>
</dbReference>
<dbReference type="Proteomes" id="UP000318331">
    <property type="component" value="Unassembled WGS sequence"/>
</dbReference>
<organism evidence="4 5">
    <name type="scientific">Klugiella xanthotipulae</name>
    <dbReference type="NCBI Taxonomy" id="244735"/>
    <lineage>
        <taxon>Bacteria</taxon>
        <taxon>Bacillati</taxon>
        <taxon>Actinomycetota</taxon>
        <taxon>Actinomycetes</taxon>
        <taxon>Micrococcales</taxon>
        <taxon>Microbacteriaceae</taxon>
        <taxon>Klugiella</taxon>
    </lineage>
</organism>
<dbReference type="AlphaFoldDB" id="A0A543I4H5"/>
<dbReference type="GO" id="GO:0004089">
    <property type="term" value="F:carbonate dehydratase activity"/>
    <property type="evidence" value="ECO:0007669"/>
    <property type="project" value="InterPro"/>
</dbReference>
<feature type="region of interest" description="Disordered" evidence="1">
    <location>
        <begin position="247"/>
        <end position="268"/>
    </location>
</feature>
<comment type="caution">
    <text evidence="4">The sequence shown here is derived from an EMBL/GenBank/DDBJ whole genome shotgun (WGS) entry which is preliminary data.</text>
</comment>
<dbReference type="GO" id="GO:0008270">
    <property type="term" value="F:zinc ion binding"/>
    <property type="evidence" value="ECO:0007669"/>
    <property type="project" value="InterPro"/>
</dbReference>
<dbReference type="Gene3D" id="3.10.200.10">
    <property type="entry name" value="Alpha carbonic anhydrase"/>
    <property type="match status" value="1"/>
</dbReference>
<keyword evidence="2" id="KW-0732">Signal</keyword>
<feature type="domain" description="Alpha-carbonic anhydrase" evidence="3">
    <location>
        <begin position="40"/>
        <end position="268"/>
    </location>
</feature>
<evidence type="ECO:0000259" key="3">
    <source>
        <dbReference type="PROSITE" id="PS51144"/>
    </source>
</evidence>
<evidence type="ECO:0000256" key="2">
    <source>
        <dbReference type="SAM" id="SignalP"/>
    </source>
</evidence>
<dbReference type="InterPro" id="IPR036398">
    <property type="entry name" value="CA_dom_sf"/>
</dbReference>
<evidence type="ECO:0000313" key="4">
    <source>
        <dbReference type="EMBL" id="TQM65464.1"/>
    </source>
</evidence>
<feature type="chain" id="PRO_5021981170" evidence="2">
    <location>
        <begin position="28"/>
        <end position="268"/>
    </location>
</feature>
<dbReference type="SMART" id="SM01057">
    <property type="entry name" value="Carb_anhydrase"/>
    <property type="match status" value="1"/>
</dbReference>
<dbReference type="PANTHER" id="PTHR18952">
    <property type="entry name" value="CARBONIC ANHYDRASE"/>
    <property type="match status" value="1"/>
</dbReference>
<accession>A0A543I4H5</accession>